<feature type="compositionally biased region" description="Basic residues" evidence="1">
    <location>
        <begin position="75"/>
        <end position="86"/>
    </location>
</feature>
<dbReference type="Proteomes" id="UP000308768">
    <property type="component" value="Unassembled WGS sequence"/>
</dbReference>
<comment type="caution">
    <text evidence="2">The sequence shown here is derived from an EMBL/GenBank/DDBJ whole genome shotgun (WGS) entry which is preliminary data.</text>
</comment>
<name>A0A4U0WQY4_9PEZI</name>
<dbReference type="EMBL" id="NAJN01001203">
    <property type="protein sequence ID" value="TKA64936.1"/>
    <property type="molecule type" value="Genomic_DNA"/>
</dbReference>
<feature type="compositionally biased region" description="Basic residues" evidence="1">
    <location>
        <begin position="44"/>
        <end position="59"/>
    </location>
</feature>
<evidence type="ECO:0000313" key="2">
    <source>
        <dbReference type="EMBL" id="TKA64936.1"/>
    </source>
</evidence>
<proteinExistence type="predicted"/>
<feature type="compositionally biased region" description="Polar residues" evidence="1">
    <location>
        <begin position="1"/>
        <end position="13"/>
    </location>
</feature>
<feature type="compositionally biased region" description="Low complexity" evidence="1">
    <location>
        <begin position="60"/>
        <end position="74"/>
    </location>
</feature>
<feature type="compositionally biased region" description="Polar residues" evidence="1">
    <location>
        <begin position="106"/>
        <end position="115"/>
    </location>
</feature>
<gene>
    <name evidence="2" type="ORF">B0A49_10637</name>
</gene>
<feature type="compositionally biased region" description="Basic residues" evidence="1">
    <location>
        <begin position="26"/>
        <end position="37"/>
    </location>
</feature>
<sequence>MAPTTRSMTGSLRKTQRYSPEPFQKARVKKRAAKKGRQASSPTKTKKKKPAPSKTKKPGAKTPAAKNAAAAPKKSAAKKPAAKRLPPKAPAAAKRWKTPTFPNLGPRTSPQRPTSAISTLTEMTSAISSLTPTSSTTGPVSDTIIDTVEVDAQGNSYSEQVVRDDDGGVA</sequence>
<evidence type="ECO:0000256" key="1">
    <source>
        <dbReference type="SAM" id="MobiDB-lite"/>
    </source>
</evidence>
<protein>
    <submittedName>
        <fullName evidence="2">Uncharacterized protein</fullName>
    </submittedName>
</protein>
<evidence type="ECO:0000313" key="3">
    <source>
        <dbReference type="Proteomes" id="UP000308768"/>
    </source>
</evidence>
<feature type="region of interest" description="Disordered" evidence="1">
    <location>
        <begin position="1"/>
        <end position="115"/>
    </location>
</feature>
<keyword evidence="3" id="KW-1185">Reference proteome</keyword>
<dbReference type="AlphaFoldDB" id="A0A4U0WQY4"/>
<organism evidence="2 3">
    <name type="scientific">Cryomyces minteri</name>
    <dbReference type="NCBI Taxonomy" id="331657"/>
    <lineage>
        <taxon>Eukaryota</taxon>
        <taxon>Fungi</taxon>
        <taxon>Dikarya</taxon>
        <taxon>Ascomycota</taxon>
        <taxon>Pezizomycotina</taxon>
        <taxon>Dothideomycetes</taxon>
        <taxon>Dothideomycetes incertae sedis</taxon>
        <taxon>Cryomyces</taxon>
    </lineage>
</organism>
<reference evidence="2 3" key="1">
    <citation type="submission" date="2017-03" db="EMBL/GenBank/DDBJ databases">
        <title>Genomes of endolithic fungi from Antarctica.</title>
        <authorList>
            <person name="Coleine C."/>
            <person name="Masonjones S."/>
            <person name="Stajich J.E."/>
        </authorList>
    </citation>
    <scope>NUCLEOTIDE SEQUENCE [LARGE SCALE GENOMIC DNA]</scope>
    <source>
        <strain evidence="2 3">CCFEE 5187</strain>
    </source>
</reference>
<accession>A0A4U0WQY4</accession>